<dbReference type="InterPro" id="IPR039420">
    <property type="entry name" value="WalR-like"/>
</dbReference>
<sequence>MAVTHEYSGATRLQNREQATPRNFGVTVAVVDERPVIRRGIPSMFATTPDVRLVRCFSDVPDLEELTKYDVLVLGIHSRHGVGLLRLTHDLAGHCRLVLLSSSLTLAATLVLLDAGADGYLTTDASEQVFREAILQVARGHLYLHGPVAEVIRRSVRAPAPRLAPREAELLGHLATGLTHAQAARRMGVAVGTVETYVRRIRAKFAISGPVQLARLARQARLQRMLS</sequence>
<evidence type="ECO:0000259" key="3">
    <source>
        <dbReference type="PROSITE" id="PS50043"/>
    </source>
</evidence>
<dbReference type="PANTHER" id="PTHR43214">
    <property type="entry name" value="TWO-COMPONENT RESPONSE REGULATOR"/>
    <property type="match status" value="1"/>
</dbReference>
<evidence type="ECO:0000313" key="5">
    <source>
        <dbReference type="EMBL" id="GGM59975.1"/>
    </source>
</evidence>
<dbReference type="GO" id="GO:0000160">
    <property type="term" value="P:phosphorelay signal transduction system"/>
    <property type="evidence" value="ECO:0007669"/>
    <property type="project" value="InterPro"/>
</dbReference>
<dbReference type="Pfam" id="PF00196">
    <property type="entry name" value="GerE"/>
    <property type="match status" value="1"/>
</dbReference>
<evidence type="ECO:0000256" key="1">
    <source>
        <dbReference type="ARBA" id="ARBA00023125"/>
    </source>
</evidence>
<feature type="domain" description="Response regulatory" evidence="4">
    <location>
        <begin position="27"/>
        <end position="138"/>
    </location>
</feature>
<dbReference type="PRINTS" id="PR00038">
    <property type="entry name" value="HTHLUXR"/>
</dbReference>
<feature type="domain" description="HTH luxR-type" evidence="3">
    <location>
        <begin position="156"/>
        <end position="221"/>
    </location>
</feature>
<comment type="caution">
    <text evidence="2">Lacks conserved residue(s) required for the propagation of feature annotation.</text>
</comment>
<evidence type="ECO:0000313" key="6">
    <source>
        <dbReference type="Proteomes" id="UP000637578"/>
    </source>
</evidence>
<dbReference type="CDD" id="cd06170">
    <property type="entry name" value="LuxR_C_like"/>
    <property type="match status" value="1"/>
</dbReference>
<dbReference type="EMBL" id="BMMK01000015">
    <property type="protein sequence ID" value="GGM59975.1"/>
    <property type="molecule type" value="Genomic_DNA"/>
</dbReference>
<dbReference type="SMART" id="SM00421">
    <property type="entry name" value="HTH_LUXR"/>
    <property type="match status" value="1"/>
</dbReference>
<accession>A0A8J3FX86</accession>
<gene>
    <name evidence="5" type="primary">narP</name>
    <name evidence="5" type="ORF">GCM10012275_33880</name>
</gene>
<proteinExistence type="predicted"/>
<keyword evidence="6" id="KW-1185">Reference proteome</keyword>
<dbReference type="InterPro" id="IPR011006">
    <property type="entry name" value="CheY-like_superfamily"/>
</dbReference>
<protein>
    <submittedName>
        <fullName evidence="5">DNA-binding response regulator</fullName>
    </submittedName>
</protein>
<dbReference type="SMART" id="SM00448">
    <property type="entry name" value="REC"/>
    <property type="match status" value="1"/>
</dbReference>
<evidence type="ECO:0000259" key="4">
    <source>
        <dbReference type="PROSITE" id="PS50110"/>
    </source>
</evidence>
<dbReference type="InterPro" id="IPR016032">
    <property type="entry name" value="Sig_transdc_resp-reg_C-effctor"/>
</dbReference>
<comment type="caution">
    <text evidence="5">The sequence shown here is derived from an EMBL/GenBank/DDBJ whole genome shotgun (WGS) entry which is preliminary data.</text>
</comment>
<reference evidence="5" key="1">
    <citation type="journal article" date="2014" name="Int. J. Syst. Evol. Microbiol.">
        <title>Complete genome sequence of Corynebacterium casei LMG S-19264T (=DSM 44701T), isolated from a smear-ripened cheese.</title>
        <authorList>
            <consortium name="US DOE Joint Genome Institute (JGI-PGF)"/>
            <person name="Walter F."/>
            <person name="Albersmeier A."/>
            <person name="Kalinowski J."/>
            <person name="Ruckert C."/>
        </authorList>
    </citation>
    <scope>NUCLEOTIDE SEQUENCE</scope>
    <source>
        <strain evidence="5">CGMCC 4.5737</strain>
    </source>
</reference>
<organism evidence="5 6">
    <name type="scientific">Longimycelium tulufanense</name>
    <dbReference type="NCBI Taxonomy" id="907463"/>
    <lineage>
        <taxon>Bacteria</taxon>
        <taxon>Bacillati</taxon>
        <taxon>Actinomycetota</taxon>
        <taxon>Actinomycetes</taxon>
        <taxon>Pseudonocardiales</taxon>
        <taxon>Pseudonocardiaceae</taxon>
        <taxon>Longimycelium</taxon>
    </lineage>
</organism>
<dbReference type="PROSITE" id="PS50110">
    <property type="entry name" value="RESPONSE_REGULATORY"/>
    <property type="match status" value="1"/>
</dbReference>
<dbReference type="RefSeq" id="WP_189058760.1">
    <property type="nucleotide sequence ID" value="NZ_BMMK01000015.1"/>
</dbReference>
<dbReference type="Gene3D" id="3.40.50.2300">
    <property type="match status" value="1"/>
</dbReference>
<dbReference type="InterPro" id="IPR001789">
    <property type="entry name" value="Sig_transdc_resp-reg_receiver"/>
</dbReference>
<dbReference type="SUPFAM" id="SSF46894">
    <property type="entry name" value="C-terminal effector domain of the bipartite response regulators"/>
    <property type="match status" value="1"/>
</dbReference>
<dbReference type="GO" id="GO:0006355">
    <property type="term" value="P:regulation of DNA-templated transcription"/>
    <property type="evidence" value="ECO:0007669"/>
    <property type="project" value="InterPro"/>
</dbReference>
<reference evidence="5" key="2">
    <citation type="submission" date="2020-09" db="EMBL/GenBank/DDBJ databases">
        <authorList>
            <person name="Sun Q."/>
            <person name="Zhou Y."/>
        </authorList>
    </citation>
    <scope>NUCLEOTIDE SEQUENCE</scope>
    <source>
        <strain evidence="5">CGMCC 4.5737</strain>
    </source>
</reference>
<dbReference type="GO" id="GO:0003677">
    <property type="term" value="F:DNA binding"/>
    <property type="evidence" value="ECO:0007669"/>
    <property type="project" value="UniProtKB-KW"/>
</dbReference>
<dbReference type="PANTHER" id="PTHR43214:SF43">
    <property type="entry name" value="TWO-COMPONENT RESPONSE REGULATOR"/>
    <property type="match status" value="1"/>
</dbReference>
<evidence type="ECO:0000256" key="2">
    <source>
        <dbReference type="PROSITE-ProRule" id="PRU00169"/>
    </source>
</evidence>
<dbReference type="SUPFAM" id="SSF52172">
    <property type="entry name" value="CheY-like"/>
    <property type="match status" value="1"/>
</dbReference>
<keyword evidence="1 5" id="KW-0238">DNA-binding</keyword>
<dbReference type="AlphaFoldDB" id="A0A8J3FX86"/>
<name>A0A8J3FX86_9PSEU</name>
<dbReference type="PROSITE" id="PS50043">
    <property type="entry name" value="HTH_LUXR_2"/>
    <property type="match status" value="1"/>
</dbReference>
<dbReference type="InterPro" id="IPR000792">
    <property type="entry name" value="Tscrpt_reg_LuxR_C"/>
</dbReference>
<dbReference type="Proteomes" id="UP000637578">
    <property type="component" value="Unassembled WGS sequence"/>
</dbReference>